<dbReference type="AlphaFoldDB" id="A0A9W8J6Q2"/>
<feature type="transmembrane region" description="Helical" evidence="9">
    <location>
        <begin position="79"/>
        <end position="99"/>
    </location>
</feature>
<evidence type="ECO:0000256" key="1">
    <source>
        <dbReference type="ARBA" id="ARBA00009727"/>
    </source>
</evidence>
<accession>A0A9W8J6Q2</accession>
<keyword evidence="2 9" id="KW-0813">Transport</keyword>
<dbReference type="GO" id="GO:0000139">
    <property type="term" value="C:Golgi membrane"/>
    <property type="evidence" value="ECO:0007669"/>
    <property type="project" value="UniProtKB-SubCell"/>
</dbReference>
<dbReference type="GO" id="GO:0030134">
    <property type="term" value="C:COPII-coated ER to Golgi transport vesicle"/>
    <property type="evidence" value="ECO:0007669"/>
    <property type="project" value="TreeGrafter"/>
</dbReference>
<sequence length="217" mass="23954">MHKIKLVLFPWLHKPWARRTRRTEHGQHEWQPPRDDINSPDLYIPAMAIVTYILLTGLHAGLSGPGFRPQILGESASRATLVVLFDFLFVKLGCYILNIQGSSQFVDIFAYSGYKFVGVIFAIAAGFVGIGGALWTVVFVYAFLANAFFLPIPTVSPLRSLRSVVLPDPSNSISSSSGATTTATVNPAQRRRRITFLFLEAVSQIVYMAALVRLPTA</sequence>
<feature type="transmembrane region" description="Helical" evidence="9">
    <location>
        <begin position="194"/>
        <end position="214"/>
    </location>
</feature>
<dbReference type="EMBL" id="JANBPK010000887">
    <property type="protein sequence ID" value="KAJ2929205.1"/>
    <property type="molecule type" value="Genomic_DNA"/>
</dbReference>
<keyword evidence="8 9" id="KW-0472">Membrane</keyword>
<dbReference type="InterPro" id="IPR005578">
    <property type="entry name" value="Yif1_fam"/>
</dbReference>
<dbReference type="PANTHER" id="PTHR14083">
    <property type="entry name" value="YIP1 INTERACTING FACTOR HOMOLOG YIF1 PROTEIN"/>
    <property type="match status" value="1"/>
</dbReference>
<feature type="transmembrane region" description="Helical" evidence="9">
    <location>
        <begin position="42"/>
        <end position="67"/>
    </location>
</feature>
<keyword evidence="11" id="KW-1185">Reference proteome</keyword>
<feature type="non-terminal residue" evidence="10">
    <location>
        <position position="1"/>
    </location>
</feature>
<keyword evidence="6 9" id="KW-1133">Transmembrane helix</keyword>
<keyword evidence="3 9" id="KW-0812">Transmembrane</keyword>
<dbReference type="GO" id="GO:0005789">
    <property type="term" value="C:endoplasmic reticulum membrane"/>
    <property type="evidence" value="ECO:0007669"/>
    <property type="project" value="UniProtKB-SubCell"/>
</dbReference>
<reference evidence="10" key="1">
    <citation type="submission" date="2022-06" db="EMBL/GenBank/DDBJ databases">
        <title>Genome Sequence of Candolleomyces eurysporus.</title>
        <authorList>
            <person name="Buettner E."/>
        </authorList>
    </citation>
    <scope>NUCLEOTIDE SEQUENCE</scope>
    <source>
        <strain evidence="10">VTCC 930004</strain>
    </source>
</reference>
<dbReference type="Pfam" id="PF03878">
    <property type="entry name" value="YIF1"/>
    <property type="match status" value="1"/>
</dbReference>
<name>A0A9W8J6Q2_9AGAR</name>
<evidence type="ECO:0000313" key="11">
    <source>
        <dbReference type="Proteomes" id="UP001140091"/>
    </source>
</evidence>
<evidence type="ECO:0000256" key="3">
    <source>
        <dbReference type="ARBA" id="ARBA00022692"/>
    </source>
</evidence>
<evidence type="ECO:0000256" key="6">
    <source>
        <dbReference type="ARBA" id="ARBA00022989"/>
    </source>
</evidence>
<evidence type="ECO:0000313" key="10">
    <source>
        <dbReference type="EMBL" id="KAJ2929205.1"/>
    </source>
</evidence>
<evidence type="ECO:0000256" key="5">
    <source>
        <dbReference type="ARBA" id="ARBA00022927"/>
    </source>
</evidence>
<organism evidence="10 11">
    <name type="scientific">Candolleomyces eurysporus</name>
    <dbReference type="NCBI Taxonomy" id="2828524"/>
    <lineage>
        <taxon>Eukaryota</taxon>
        <taxon>Fungi</taxon>
        <taxon>Dikarya</taxon>
        <taxon>Basidiomycota</taxon>
        <taxon>Agaricomycotina</taxon>
        <taxon>Agaricomycetes</taxon>
        <taxon>Agaricomycetidae</taxon>
        <taxon>Agaricales</taxon>
        <taxon>Agaricineae</taxon>
        <taxon>Psathyrellaceae</taxon>
        <taxon>Candolleomyces</taxon>
    </lineage>
</organism>
<evidence type="ECO:0000256" key="9">
    <source>
        <dbReference type="RuleBase" id="RU368073"/>
    </source>
</evidence>
<dbReference type="GO" id="GO:0015031">
    <property type="term" value="P:protein transport"/>
    <property type="evidence" value="ECO:0007669"/>
    <property type="project" value="UniProtKB-KW"/>
</dbReference>
<dbReference type="Proteomes" id="UP001140091">
    <property type="component" value="Unassembled WGS sequence"/>
</dbReference>
<dbReference type="GO" id="GO:0005793">
    <property type="term" value="C:endoplasmic reticulum-Golgi intermediate compartment"/>
    <property type="evidence" value="ECO:0007669"/>
    <property type="project" value="UniProtKB-UniRule"/>
</dbReference>
<dbReference type="OrthoDB" id="337750at2759"/>
<dbReference type="PANTHER" id="PTHR14083:SF0">
    <property type="entry name" value="YIP1D-INTERACTING FACTOR 1, ISOFORM C"/>
    <property type="match status" value="1"/>
</dbReference>
<keyword evidence="7 9" id="KW-0333">Golgi apparatus</keyword>
<comment type="similarity">
    <text evidence="1 9">Belongs to the YIF1 family.</text>
</comment>
<feature type="transmembrane region" description="Helical" evidence="9">
    <location>
        <begin position="119"/>
        <end position="152"/>
    </location>
</feature>
<comment type="subcellular location">
    <subcellularLocation>
        <location evidence="9">Endoplasmic reticulum membrane</location>
        <topology evidence="9">Multi-pass membrane protein</topology>
    </subcellularLocation>
    <subcellularLocation>
        <location evidence="9">Golgi apparatus membrane</location>
        <topology evidence="9">Multi-pass membrane protein</topology>
    </subcellularLocation>
</comment>
<protein>
    <recommendedName>
        <fullName evidence="9">Protein YIF1</fullName>
    </recommendedName>
</protein>
<evidence type="ECO:0000256" key="7">
    <source>
        <dbReference type="ARBA" id="ARBA00023034"/>
    </source>
</evidence>
<comment type="caution">
    <text evidence="10">The sequence shown here is derived from an EMBL/GenBank/DDBJ whole genome shotgun (WGS) entry which is preliminary data.</text>
</comment>
<proteinExistence type="inferred from homology"/>
<gene>
    <name evidence="10" type="ORF">H1R20_g7884</name>
</gene>
<evidence type="ECO:0000256" key="2">
    <source>
        <dbReference type="ARBA" id="ARBA00022448"/>
    </source>
</evidence>
<evidence type="ECO:0000256" key="4">
    <source>
        <dbReference type="ARBA" id="ARBA00022824"/>
    </source>
</evidence>
<comment type="function">
    <text evidence="9">Has a role in transport between endoplasmic reticulum and Golgi.</text>
</comment>
<dbReference type="GO" id="GO:0006888">
    <property type="term" value="P:endoplasmic reticulum to Golgi vesicle-mediated transport"/>
    <property type="evidence" value="ECO:0007669"/>
    <property type="project" value="UniProtKB-UniRule"/>
</dbReference>
<keyword evidence="4 9" id="KW-0256">Endoplasmic reticulum</keyword>
<evidence type="ECO:0000256" key="8">
    <source>
        <dbReference type="ARBA" id="ARBA00023136"/>
    </source>
</evidence>
<keyword evidence="5 9" id="KW-0653">Protein transport</keyword>